<sequence length="233" mass="24881">MNHPGRRLAAVFFDLDGTLADTAGDFIPVVQTLRAEAGLAPLPPERIRASVSNGARGLVTLALGLGEDDDGFERWRQRLLTLYGGLLGTHATVFPGLRELIAQLDSAGIAWGIATNKPRAYTAPLLERLAIDPPPASVVCPEDVRERKPHPESLERNCREAGCSPAQAIYVGDHRRDIEAGQRAGLYTVAAAYGYIEPGDDPARWGADGLVSNSEALAAQLLPPLEDTVEGLS</sequence>
<dbReference type="InterPro" id="IPR023214">
    <property type="entry name" value="HAD_sf"/>
</dbReference>
<reference evidence="5 6" key="1">
    <citation type="journal article" date="2014" name="Genome Announc.">
        <title>Genome Sequence of Gammaproteobacterial Pseudohaliea rubra Type Strain DSM 19751, Isolated from Coastal Seawater of the Mediterranean Sea.</title>
        <authorList>
            <person name="Spring S."/>
            <person name="Fiebig A."/>
            <person name="Riedel T."/>
            <person name="Goker M."/>
            <person name="Klenk H.P."/>
        </authorList>
    </citation>
    <scope>NUCLEOTIDE SEQUENCE [LARGE SCALE GENOMIC DNA]</scope>
    <source>
        <strain evidence="5 6">DSM 19751</strain>
    </source>
</reference>
<dbReference type="NCBIfam" id="TIGR01509">
    <property type="entry name" value="HAD-SF-IA-v3"/>
    <property type="match status" value="1"/>
</dbReference>
<comment type="caution">
    <text evidence="5">The sequence shown here is derived from an EMBL/GenBank/DDBJ whole genome shotgun (WGS) entry which is preliminary data.</text>
</comment>
<dbReference type="InterPro" id="IPR036412">
    <property type="entry name" value="HAD-like_sf"/>
</dbReference>
<dbReference type="GO" id="GO:0006281">
    <property type="term" value="P:DNA repair"/>
    <property type="evidence" value="ECO:0007669"/>
    <property type="project" value="TreeGrafter"/>
</dbReference>
<dbReference type="eggNOG" id="COG0546">
    <property type="taxonomic scope" value="Bacteria"/>
</dbReference>
<dbReference type="SFLD" id="SFLDG01129">
    <property type="entry name" value="C1.5:_HAD__Beta-PGM__Phosphata"/>
    <property type="match status" value="1"/>
</dbReference>
<evidence type="ECO:0000313" key="6">
    <source>
        <dbReference type="Proteomes" id="UP000029640"/>
    </source>
</evidence>
<keyword evidence="3" id="KW-0460">Magnesium</keyword>
<evidence type="ECO:0000256" key="2">
    <source>
        <dbReference type="ARBA" id="ARBA00022801"/>
    </source>
</evidence>
<dbReference type="InterPro" id="IPR023198">
    <property type="entry name" value="PGP-like_dom2"/>
</dbReference>
<dbReference type="Pfam" id="PF13419">
    <property type="entry name" value="HAD_2"/>
    <property type="match status" value="1"/>
</dbReference>
<accession>A0A095X378</accession>
<keyword evidence="4" id="KW-0119">Carbohydrate metabolism</keyword>
<gene>
    <name evidence="5" type="ORF">HRUBRA_00019</name>
</gene>
<dbReference type="EMBL" id="AUVB01000001">
    <property type="protein sequence ID" value="KGE05339.1"/>
    <property type="molecule type" value="Genomic_DNA"/>
</dbReference>
<evidence type="ECO:0000256" key="1">
    <source>
        <dbReference type="ARBA" id="ARBA00022723"/>
    </source>
</evidence>
<dbReference type="PATRIC" id="fig|1265313.6.peg.19"/>
<evidence type="ECO:0000313" key="5">
    <source>
        <dbReference type="EMBL" id="KGE05339.1"/>
    </source>
</evidence>
<dbReference type="InterPro" id="IPR041492">
    <property type="entry name" value="HAD_2"/>
</dbReference>
<dbReference type="SFLD" id="SFLDS00003">
    <property type="entry name" value="Haloacid_Dehalogenase"/>
    <property type="match status" value="1"/>
</dbReference>
<dbReference type="STRING" id="1265313.HRUBRA_00019"/>
<organism evidence="5 6">
    <name type="scientific">Pseudohaliea rubra DSM 19751</name>
    <dbReference type="NCBI Taxonomy" id="1265313"/>
    <lineage>
        <taxon>Bacteria</taxon>
        <taxon>Pseudomonadati</taxon>
        <taxon>Pseudomonadota</taxon>
        <taxon>Gammaproteobacteria</taxon>
        <taxon>Cellvibrionales</taxon>
        <taxon>Halieaceae</taxon>
        <taxon>Pseudohaliea</taxon>
    </lineage>
</organism>
<dbReference type="GO" id="GO:0008967">
    <property type="term" value="F:phosphoglycolate phosphatase activity"/>
    <property type="evidence" value="ECO:0007669"/>
    <property type="project" value="TreeGrafter"/>
</dbReference>
<dbReference type="GO" id="GO:0005829">
    <property type="term" value="C:cytosol"/>
    <property type="evidence" value="ECO:0007669"/>
    <property type="project" value="TreeGrafter"/>
</dbReference>
<keyword evidence="2" id="KW-0378">Hydrolase</keyword>
<dbReference type="HOGENOM" id="CLU_045011_19_1_6"/>
<keyword evidence="6" id="KW-1185">Reference proteome</keyword>
<protein>
    <submittedName>
        <fullName evidence="5">Protein Similar to phosphoglycolate phosphatase</fullName>
    </submittedName>
</protein>
<dbReference type="SUPFAM" id="SSF56784">
    <property type="entry name" value="HAD-like"/>
    <property type="match status" value="1"/>
</dbReference>
<dbReference type="Gene3D" id="1.10.150.240">
    <property type="entry name" value="Putative phosphatase, domain 2"/>
    <property type="match status" value="1"/>
</dbReference>
<dbReference type="AlphaFoldDB" id="A0A095X378"/>
<dbReference type="PANTHER" id="PTHR43434:SF23">
    <property type="entry name" value="PHOSPHOGLYCOLATE PHOSPHATASE"/>
    <property type="match status" value="1"/>
</dbReference>
<dbReference type="InterPro" id="IPR006439">
    <property type="entry name" value="HAD-SF_hydro_IA"/>
</dbReference>
<proteinExistence type="predicted"/>
<dbReference type="PANTHER" id="PTHR43434">
    <property type="entry name" value="PHOSPHOGLYCOLATE PHOSPHATASE"/>
    <property type="match status" value="1"/>
</dbReference>
<dbReference type="InterPro" id="IPR050155">
    <property type="entry name" value="HAD-like_hydrolase_sf"/>
</dbReference>
<dbReference type="Proteomes" id="UP000029640">
    <property type="component" value="Unassembled WGS sequence"/>
</dbReference>
<dbReference type="RefSeq" id="WP_035516039.1">
    <property type="nucleotide sequence ID" value="NZ_KN234760.1"/>
</dbReference>
<name>A0A095X378_9GAMM</name>
<dbReference type="SFLD" id="SFLDG01135">
    <property type="entry name" value="C1.5.6:_HAD__Beta-PGM__Phospha"/>
    <property type="match status" value="1"/>
</dbReference>
<dbReference type="OrthoDB" id="9776368at2"/>
<dbReference type="GO" id="GO:0046872">
    <property type="term" value="F:metal ion binding"/>
    <property type="evidence" value="ECO:0007669"/>
    <property type="project" value="UniProtKB-KW"/>
</dbReference>
<dbReference type="NCBIfam" id="TIGR01549">
    <property type="entry name" value="HAD-SF-IA-v1"/>
    <property type="match status" value="1"/>
</dbReference>
<keyword evidence="1" id="KW-0479">Metal-binding</keyword>
<evidence type="ECO:0000256" key="4">
    <source>
        <dbReference type="ARBA" id="ARBA00023277"/>
    </source>
</evidence>
<dbReference type="Gene3D" id="3.40.50.1000">
    <property type="entry name" value="HAD superfamily/HAD-like"/>
    <property type="match status" value="1"/>
</dbReference>
<evidence type="ECO:0000256" key="3">
    <source>
        <dbReference type="ARBA" id="ARBA00022842"/>
    </source>
</evidence>